<dbReference type="Proteomes" id="UP000253908">
    <property type="component" value="Chromosome"/>
</dbReference>
<evidence type="ECO:0000256" key="1">
    <source>
        <dbReference type="ARBA" id="ARBA00004196"/>
    </source>
</evidence>
<evidence type="ECO:0000256" key="4">
    <source>
        <dbReference type="ARBA" id="ARBA00022729"/>
    </source>
</evidence>
<dbReference type="PANTHER" id="PTHR43649">
    <property type="entry name" value="ARABINOSE-BINDING PROTEIN-RELATED"/>
    <property type="match status" value="1"/>
</dbReference>
<dbReference type="EMBL" id="CP024848">
    <property type="protein sequence ID" value="AXI10415.1"/>
    <property type="molecule type" value="Genomic_DNA"/>
</dbReference>
<evidence type="ECO:0000256" key="3">
    <source>
        <dbReference type="ARBA" id="ARBA00022448"/>
    </source>
</evidence>
<evidence type="ECO:0000313" key="6">
    <source>
        <dbReference type="Proteomes" id="UP000253908"/>
    </source>
</evidence>
<dbReference type="PROSITE" id="PS51257">
    <property type="entry name" value="PROKAR_LIPOPROTEIN"/>
    <property type="match status" value="1"/>
</dbReference>
<dbReference type="InterPro" id="IPR050490">
    <property type="entry name" value="Bact_solute-bd_prot1"/>
</dbReference>
<dbReference type="OrthoDB" id="9776801at2"/>
<evidence type="ECO:0000256" key="2">
    <source>
        <dbReference type="ARBA" id="ARBA00008520"/>
    </source>
</evidence>
<keyword evidence="6" id="KW-1185">Reference proteome</keyword>
<dbReference type="CDD" id="cd13585">
    <property type="entry name" value="PBP2_TMBP_like"/>
    <property type="match status" value="1"/>
</dbReference>
<organism evidence="5 6">
    <name type="scientific">Oceanobacillus zhaokaii</name>
    <dbReference type="NCBI Taxonomy" id="2052660"/>
    <lineage>
        <taxon>Bacteria</taxon>
        <taxon>Bacillati</taxon>
        <taxon>Bacillota</taxon>
        <taxon>Bacilli</taxon>
        <taxon>Bacillales</taxon>
        <taxon>Bacillaceae</taxon>
        <taxon>Oceanobacillus</taxon>
    </lineage>
</organism>
<dbReference type="RefSeq" id="WP_114917701.1">
    <property type="nucleotide sequence ID" value="NZ_CP024848.1"/>
</dbReference>
<dbReference type="GO" id="GO:0030313">
    <property type="term" value="C:cell envelope"/>
    <property type="evidence" value="ECO:0007669"/>
    <property type="project" value="UniProtKB-SubCell"/>
</dbReference>
<gene>
    <name evidence="5" type="ORF">CUC15_16395</name>
</gene>
<dbReference type="SUPFAM" id="SSF53850">
    <property type="entry name" value="Periplasmic binding protein-like II"/>
    <property type="match status" value="1"/>
</dbReference>
<reference evidence="6" key="1">
    <citation type="submission" date="2017-11" db="EMBL/GenBank/DDBJ databases">
        <authorList>
            <person name="Zhu W."/>
        </authorList>
    </citation>
    <scope>NUCLEOTIDE SEQUENCE [LARGE SCALE GENOMIC DNA]</scope>
    <source>
        <strain evidence="6">160</strain>
    </source>
</reference>
<dbReference type="Gene3D" id="3.40.190.10">
    <property type="entry name" value="Periplasmic binding protein-like II"/>
    <property type="match status" value="1"/>
</dbReference>
<dbReference type="PANTHER" id="PTHR43649:SF31">
    <property type="entry name" value="SN-GLYCEROL-3-PHOSPHATE-BINDING PERIPLASMIC PROTEIN UGPB"/>
    <property type="match status" value="1"/>
</dbReference>
<dbReference type="InterPro" id="IPR006059">
    <property type="entry name" value="SBP"/>
</dbReference>
<dbReference type="KEGG" id="ocn:CUC15_16395"/>
<dbReference type="AlphaFoldDB" id="A0A345PK85"/>
<comment type="similarity">
    <text evidence="2">Belongs to the bacterial solute-binding protein 1 family.</text>
</comment>
<evidence type="ECO:0000313" key="5">
    <source>
        <dbReference type="EMBL" id="AXI10415.1"/>
    </source>
</evidence>
<sequence>MGKKWYLCWIGLLVFVLFLAGCGNDEDASGKGKDDSGNEDGVTIKFHTWINDDAGKWDKVVAAFEEEHPEINVEVEPLVENMSNEEYLQKLDLLASSGEELDVMMFSDVTDLSKRADAGLVAPIDSLIEEEKLNIEEEYSNSSYPKIDDSYYGLPGKMVTMLVLLNKDHLDEAGLPVPTDWTWEDYKEYAEKLTKTEGNTKRYGSYFHTWPDVYFILKLLGKQENSSIVNSDGTSNMEDPMLEETLKLRYDMEQVDKSSVPLSETLSQKLDYRQQFFSESASMIPSGSWMVSEWGAFTPDFTMAWAPWPKNNEEGPSYTEIGGDIFSIANNSEHKEEAYTFIRWMTTEGMILQETWIPTWNNSDLNEVLDNIIATTTNPEAVDKESLIYTLENSVPGIRSYPFSYLTEAYNEFNTEAELYLLGDQDLETTISNAKEKVQAVIDENQK</sequence>
<proteinExistence type="inferred from homology"/>
<keyword evidence="3" id="KW-0813">Transport</keyword>
<name>A0A345PK85_9BACI</name>
<protein>
    <recommendedName>
        <fullName evidence="7">ABC transporter substrate-binding protein</fullName>
    </recommendedName>
</protein>
<evidence type="ECO:0008006" key="7">
    <source>
        <dbReference type="Google" id="ProtNLM"/>
    </source>
</evidence>
<keyword evidence="4" id="KW-0732">Signal</keyword>
<dbReference type="Pfam" id="PF01547">
    <property type="entry name" value="SBP_bac_1"/>
    <property type="match status" value="1"/>
</dbReference>
<comment type="subcellular location">
    <subcellularLocation>
        <location evidence="1">Cell envelope</location>
    </subcellularLocation>
</comment>
<accession>A0A345PK85</accession>